<comment type="subcellular location">
    <subcellularLocation>
        <location evidence="1">Cytoplasm</location>
    </subcellularLocation>
</comment>
<dbReference type="PROSITE" id="PS51101">
    <property type="entry name" value="PTS_EIIB_TYPE_4"/>
    <property type="match status" value="1"/>
</dbReference>
<evidence type="ECO:0000256" key="6">
    <source>
        <dbReference type="ARBA" id="ARBA00022683"/>
    </source>
</evidence>
<evidence type="ECO:0000256" key="3">
    <source>
        <dbReference type="ARBA" id="ARBA00022490"/>
    </source>
</evidence>
<keyword evidence="10" id="KW-1185">Reference proteome</keyword>
<evidence type="ECO:0000259" key="8">
    <source>
        <dbReference type="PROSITE" id="PS51101"/>
    </source>
</evidence>
<sequence>MIKVIRVDHRLLHGQVIFSWTKFASIERVIVIDTATAKDDFKKMSLKLAKPEDVRLNVFSVDAAIEKIEQIKALKDNIMLIFENINELFKFIEAYGPVEEINYGLVPAKPDAKRFSNAIYLTAEEVALTKKMCAEGIKISMQQVPSANKELLNNVI</sequence>
<evidence type="ECO:0000256" key="4">
    <source>
        <dbReference type="ARBA" id="ARBA00022597"/>
    </source>
</evidence>
<protein>
    <submittedName>
        <fullName evidence="9">PTS sorbose transporter subunit IIC</fullName>
    </submittedName>
</protein>
<dbReference type="Gene3D" id="3.40.35.10">
    <property type="entry name" value="Phosphotransferase system, sorbose subfamily IIB component"/>
    <property type="match status" value="1"/>
</dbReference>
<keyword evidence="4" id="KW-0762">Sugar transport</keyword>
<dbReference type="Proteomes" id="UP001321741">
    <property type="component" value="Chromosome"/>
</dbReference>
<evidence type="ECO:0000256" key="1">
    <source>
        <dbReference type="ARBA" id="ARBA00004496"/>
    </source>
</evidence>
<dbReference type="RefSeq" id="WP_317637782.1">
    <property type="nucleotide sequence ID" value="NZ_AP026803.1"/>
</dbReference>
<dbReference type="SUPFAM" id="SSF52728">
    <property type="entry name" value="PTS IIb component"/>
    <property type="match status" value="1"/>
</dbReference>
<gene>
    <name evidence="9" type="ORF">KIM322_03260</name>
</gene>
<dbReference type="InterPro" id="IPR036667">
    <property type="entry name" value="PTS_IIB_sorbose-sp_sf"/>
</dbReference>
<reference evidence="9 10" key="1">
    <citation type="journal article" date="2023" name="Microbiol. Spectr.">
        <title>Symbiosis of Carpenter Bees with Uncharacterized Lactic Acid Bacteria Showing NAD Auxotrophy.</title>
        <authorList>
            <person name="Kawasaki S."/>
            <person name="Ozawa K."/>
            <person name="Mori T."/>
            <person name="Yamamoto A."/>
            <person name="Ito M."/>
            <person name="Ohkuma M."/>
            <person name="Sakamoto M."/>
            <person name="Matsutani M."/>
        </authorList>
    </citation>
    <scope>NUCLEOTIDE SEQUENCE [LARGE SCALE GENOMIC DNA]</scope>
    <source>
        <strain evidence="9 10">Kim32-2</strain>
    </source>
</reference>
<keyword evidence="5" id="KW-0808">Transferase</keyword>
<dbReference type="EMBL" id="AP026803">
    <property type="protein sequence ID" value="BDR60065.1"/>
    <property type="molecule type" value="Genomic_DNA"/>
</dbReference>
<feature type="domain" description="PTS EIIB type-4" evidence="8">
    <location>
        <begin position="1"/>
        <end position="156"/>
    </location>
</feature>
<evidence type="ECO:0000313" key="9">
    <source>
        <dbReference type="EMBL" id="BDR60065.1"/>
    </source>
</evidence>
<name>A0ABM8BFN1_9LACO</name>
<evidence type="ECO:0000256" key="2">
    <source>
        <dbReference type="ARBA" id="ARBA00022448"/>
    </source>
</evidence>
<proteinExistence type="predicted"/>
<accession>A0ABM8BFN1</accession>
<keyword evidence="2" id="KW-0813">Transport</keyword>
<dbReference type="Pfam" id="PF03830">
    <property type="entry name" value="PTSIIB_sorb"/>
    <property type="match status" value="1"/>
</dbReference>
<evidence type="ECO:0000313" key="10">
    <source>
        <dbReference type="Proteomes" id="UP001321741"/>
    </source>
</evidence>
<organism evidence="9 10">
    <name type="scientific">Lactobacillus xylocopicola</name>
    <dbReference type="NCBI Taxonomy" id="2976676"/>
    <lineage>
        <taxon>Bacteria</taxon>
        <taxon>Bacillati</taxon>
        <taxon>Bacillota</taxon>
        <taxon>Bacilli</taxon>
        <taxon>Lactobacillales</taxon>
        <taxon>Lactobacillaceae</taxon>
        <taxon>Lactobacillus</taxon>
    </lineage>
</organism>
<keyword evidence="6" id="KW-0598">Phosphotransferase system</keyword>
<evidence type="ECO:0000256" key="7">
    <source>
        <dbReference type="ARBA" id="ARBA00022777"/>
    </source>
</evidence>
<keyword evidence="3" id="KW-0963">Cytoplasm</keyword>
<keyword evidence="7" id="KW-0418">Kinase</keyword>
<evidence type="ECO:0000256" key="5">
    <source>
        <dbReference type="ARBA" id="ARBA00022679"/>
    </source>
</evidence>
<dbReference type="InterPro" id="IPR004720">
    <property type="entry name" value="PTS_IIB_sorbose-sp"/>
</dbReference>